<feature type="domain" description="CN hydrolase" evidence="4">
    <location>
        <begin position="221"/>
        <end position="432"/>
    </location>
</feature>
<dbReference type="InterPro" id="IPR044149">
    <property type="entry name" value="Nitrilases_CHs"/>
</dbReference>
<dbReference type="Pfam" id="PF00795">
    <property type="entry name" value="CN_hydrolase"/>
    <property type="match status" value="1"/>
</dbReference>
<keyword evidence="2" id="KW-0175">Coiled coil</keyword>
<proteinExistence type="inferred from homology"/>
<dbReference type="InterPro" id="IPR036526">
    <property type="entry name" value="C-N_Hydrolase_sf"/>
</dbReference>
<evidence type="ECO:0000256" key="3">
    <source>
        <dbReference type="SAM" id="MobiDB-lite"/>
    </source>
</evidence>
<feature type="coiled-coil region" evidence="2">
    <location>
        <begin position="27"/>
        <end position="54"/>
    </location>
</feature>
<sequence>MQDHADKVRKLARDYFTTADVVDGHYVNSLVLKLEELAEELEQVSLKCGEVRDALKEFEGVLERSFNFMHCWYILRVEGKWQAKVARKLDDRRPEKGPVVPCPSAQGSEGGIPEATGRPIGCDTAKKRRSCEGGSSSSACLEVEVEKLAVKKEHVQVQKEALEMQRNIFGLQLQQASSPEKDREERIMSMDMQNVSEWMREFWEARQPADRSLAAGADFRVTIGGPAQAKGRKRKGVFASATPSPLTSPLFAVDVSPSHPNRRTSHVIARGAPIMHTTAGPEVTRLASFAAEYRVYLVMGAVERHGHTLYSAVLFFSPAGELLGRHRKLVPTATALERVIWGCGDGSTLSVCDTPVGRVGALVCWESKMPLARAALYGKGLEVHWAPTADDSDLWQATARHVAHEGGCFVLSANQFCQQAGLPAPAPYPDFF</sequence>
<reference evidence="5 6" key="1">
    <citation type="submission" date="2016-09" db="EMBL/GenBank/DDBJ databases">
        <title>The draft genome of Dichanthelium oligosanthes: A C3 panicoid grass species.</title>
        <authorList>
            <person name="Studer A.J."/>
            <person name="Schnable J.C."/>
            <person name="Brutnell T.P."/>
        </authorList>
    </citation>
    <scope>NUCLEOTIDE SEQUENCE [LARGE SCALE GENOMIC DNA]</scope>
    <source>
        <strain evidence="6">cv. Kellogg 1175</strain>
        <tissue evidence="5">Leaf</tissue>
    </source>
</reference>
<dbReference type="PROSITE" id="PS50263">
    <property type="entry name" value="CN_HYDROLASE"/>
    <property type="match status" value="1"/>
</dbReference>
<evidence type="ECO:0000313" key="6">
    <source>
        <dbReference type="Proteomes" id="UP000095767"/>
    </source>
</evidence>
<accession>A0A1E5V991</accession>
<dbReference type="GO" id="GO:0051410">
    <property type="term" value="P:detoxification of nitrogen compound"/>
    <property type="evidence" value="ECO:0007669"/>
    <property type="project" value="TreeGrafter"/>
</dbReference>
<dbReference type="AlphaFoldDB" id="A0A1E5V991"/>
<dbReference type="Proteomes" id="UP000095767">
    <property type="component" value="Unassembled WGS sequence"/>
</dbReference>
<dbReference type="Pfam" id="PF14303">
    <property type="entry name" value="NAM-associated"/>
    <property type="match status" value="1"/>
</dbReference>
<dbReference type="SUPFAM" id="SSF56317">
    <property type="entry name" value="Carbon-nitrogen hydrolase"/>
    <property type="match status" value="1"/>
</dbReference>
<feature type="region of interest" description="Disordered" evidence="3">
    <location>
        <begin position="92"/>
        <end position="119"/>
    </location>
</feature>
<dbReference type="PANTHER" id="PTHR46044">
    <property type="entry name" value="NITRILASE"/>
    <property type="match status" value="1"/>
</dbReference>
<evidence type="ECO:0000313" key="5">
    <source>
        <dbReference type="EMBL" id="OEL21594.1"/>
    </source>
</evidence>
<dbReference type="InterPro" id="IPR029466">
    <property type="entry name" value="NAM-associated_C"/>
</dbReference>
<dbReference type="GO" id="GO:0000257">
    <property type="term" value="F:nitrilase activity"/>
    <property type="evidence" value="ECO:0007669"/>
    <property type="project" value="TreeGrafter"/>
</dbReference>
<gene>
    <name evidence="5" type="ORF">BAE44_0017385</name>
</gene>
<dbReference type="GO" id="GO:0018822">
    <property type="term" value="F:nitrile hydratase activity"/>
    <property type="evidence" value="ECO:0007669"/>
    <property type="project" value="TreeGrafter"/>
</dbReference>
<organism evidence="5 6">
    <name type="scientific">Dichanthelium oligosanthes</name>
    <dbReference type="NCBI Taxonomy" id="888268"/>
    <lineage>
        <taxon>Eukaryota</taxon>
        <taxon>Viridiplantae</taxon>
        <taxon>Streptophyta</taxon>
        <taxon>Embryophyta</taxon>
        <taxon>Tracheophyta</taxon>
        <taxon>Spermatophyta</taxon>
        <taxon>Magnoliopsida</taxon>
        <taxon>Liliopsida</taxon>
        <taxon>Poales</taxon>
        <taxon>Poaceae</taxon>
        <taxon>PACMAD clade</taxon>
        <taxon>Panicoideae</taxon>
        <taxon>Panicodae</taxon>
        <taxon>Paniceae</taxon>
        <taxon>Dichantheliinae</taxon>
        <taxon>Dichanthelium</taxon>
    </lineage>
</organism>
<dbReference type="STRING" id="888268.A0A1E5V991"/>
<protein>
    <submittedName>
        <fullName evidence="5">Bifunctional nitrilase/nitrile hydratase NIT4</fullName>
    </submittedName>
</protein>
<name>A0A1E5V991_9POAL</name>
<dbReference type="EMBL" id="LWDX02047544">
    <property type="protein sequence ID" value="OEL21594.1"/>
    <property type="molecule type" value="Genomic_DNA"/>
</dbReference>
<evidence type="ECO:0000256" key="2">
    <source>
        <dbReference type="SAM" id="Coils"/>
    </source>
</evidence>
<evidence type="ECO:0000256" key="1">
    <source>
        <dbReference type="ARBA" id="ARBA00008129"/>
    </source>
</evidence>
<dbReference type="OrthoDB" id="10250282at2759"/>
<dbReference type="Gene3D" id="3.60.110.10">
    <property type="entry name" value="Carbon-nitrogen hydrolase"/>
    <property type="match status" value="1"/>
</dbReference>
<keyword evidence="6" id="KW-1185">Reference proteome</keyword>
<evidence type="ECO:0000259" key="4">
    <source>
        <dbReference type="PROSITE" id="PS50263"/>
    </source>
</evidence>
<dbReference type="InterPro" id="IPR003010">
    <property type="entry name" value="C-N_Hydrolase"/>
</dbReference>
<comment type="similarity">
    <text evidence="1">Belongs to the carbon-nitrogen hydrolase superfamily. Nitrilase family.</text>
</comment>
<dbReference type="PANTHER" id="PTHR46044:SF1">
    <property type="entry name" value="CN HYDROLASE DOMAIN-CONTAINING PROTEIN"/>
    <property type="match status" value="1"/>
</dbReference>
<comment type="caution">
    <text evidence="5">The sequence shown here is derived from an EMBL/GenBank/DDBJ whole genome shotgun (WGS) entry which is preliminary data.</text>
</comment>